<evidence type="ECO:0000313" key="1">
    <source>
        <dbReference type="EMBL" id="PAL21027.1"/>
    </source>
</evidence>
<accession>A0A270B7N7</accession>
<keyword evidence="2" id="KW-1185">Reference proteome</keyword>
<comment type="caution">
    <text evidence="1">The sequence shown here is derived from an EMBL/GenBank/DDBJ whole genome shotgun (WGS) entry which is preliminary data.</text>
</comment>
<dbReference type="EMBL" id="NDFP01000015">
    <property type="protein sequence ID" value="PAL21027.1"/>
    <property type="molecule type" value="Genomic_DNA"/>
</dbReference>
<dbReference type="Proteomes" id="UP000216033">
    <property type="component" value="Unassembled WGS sequence"/>
</dbReference>
<dbReference type="OrthoDB" id="7226238at2"/>
<dbReference type="AlphaFoldDB" id="A0A270B7N7"/>
<dbReference type="RefSeq" id="WP_095351821.1">
    <property type="nucleotide sequence ID" value="NZ_NDFO01000016.1"/>
</dbReference>
<name>A0A270B7N7_9PROT</name>
<proteinExistence type="predicted"/>
<reference evidence="1 2" key="1">
    <citation type="submission" date="2017-04" db="EMBL/GenBank/DDBJ databases">
        <title>Kefir bacterial isolates.</title>
        <authorList>
            <person name="Kim Y."/>
            <person name="Blasche S."/>
            <person name="Patil K.R."/>
        </authorList>
    </citation>
    <scope>NUCLEOTIDE SEQUENCE [LARGE SCALE GENOMIC DNA]</scope>
    <source>
        <strain evidence="1 2">KR-2</strain>
    </source>
</reference>
<protein>
    <submittedName>
        <fullName evidence="1">Uncharacterized protein</fullName>
    </submittedName>
</protein>
<gene>
    <name evidence="1" type="ORF">B9K05_11750</name>
</gene>
<sequence>MKKSSQTQIAARTKKILALHASGLTSGQIAERGDVTPYVVYATLKKHGLTPNGIVQSSALSRTRETIREKNAQGLANRAIARLLKISPTAVAYHIAKMGLRSHATRDEVGITSDEQALSARLALRNDPLPVGHPIAVDAMWRGLEKYREPLAL</sequence>
<organism evidence="1 2">
    <name type="scientific">Acetobacter syzygii</name>
    <dbReference type="NCBI Taxonomy" id="146476"/>
    <lineage>
        <taxon>Bacteria</taxon>
        <taxon>Pseudomonadati</taxon>
        <taxon>Pseudomonadota</taxon>
        <taxon>Alphaproteobacteria</taxon>
        <taxon>Acetobacterales</taxon>
        <taxon>Acetobacteraceae</taxon>
        <taxon>Acetobacter</taxon>
    </lineage>
</organism>
<evidence type="ECO:0000313" key="2">
    <source>
        <dbReference type="Proteomes" id="UP000216033"/>
    </source>
</evidence>